<feature type="domain" description="N-end rule aminoacyl transferase C-terminal" evidence="1">
    <location>
        <begin position="6"/>
        <end position="103"/>
    </location>
</feature>
<name>W4L2N0_ENTF1</name>
<dbReference type="Proteomes" id="UP000019141">
    <property type="component" value="Unassembled WGS sequence"/>
</dbReference>
<proteinExistence type="predicted"/>
<feature type="non-terminal residue" evidence="2">
    <location>
        <position position="1"/>
    </location>
</feature>
<dbReference type="PANTHER" id="PTHR21367">
    <property type="entry name" value="ARGININE-TRNA-PROTEIN TRANSFERASE 1"/>
    <property type="match status" value="1"/>
</dbReference>
<protein>
    <recommendedName>
        <fullName evidence="1">N-end rule aminoacyl transferase C-terminal domain-containing protein</fullName>
    </recommendedName>
</protein>
<organism evidence="2 3">
    <name type="scientific">Entotheonella factor</name>
    <dbReference type="NCBI Taxonomy" id="1429438"/>
    <lineage>
        <taxon>Bacteria</taxon>
        <taxon>Pseudomonadati</taxon>
        <taxon>Nitrospinota/Tectimicrobiota group</taxon>
        <taxon>Candidatus Tectimicrobiota</taxon>
        <taxon>Candidatus Entotheonellia</taxon>
        <taxon>Candidatus Entotheonellales</taxon>
        <taxon>Candidatus Entotheonellaceae</taxon>
        <taxon>Candidatus Entotheonella</taxon>
    </lineage>
</organism>
<dbReference type="Pfam" id="PF04377">
    <property type="entry name" value="ATE_C"/>
    <property type="match status" value="1"/>
</dbReference>
<comment type="caution">
    <text evidence="2">The sequence shown here is derived from an EMBL/GenBank/DDBJ whole genome shotgun (WGS) entry which is preliminary data.</text>
</comment>
<accession>W4L2N0</accession>
<dbReference type="InterPro" id="IPR030700">
    <property type="entry name" value="N-end_Aminoacyl_Trfase"/>
</dbReference>
<dbReference type="PANTHER" id="PTHR21367:SF1">
    <property type="entry name" value="ARGINYL-TRNA--PROTEIN TRANSFERASE 1"/>
    <property type="match status" value="1"/>
</dbReference>
<dbReference type="HOGENOM" id="CLU_1975083_0_0_7"/>
<dbReference type="AlphaFoldDB" id="W4L2N0"/>
<evidence type="ECO:0000313" key="3">
    <source>
        <dbReference type="Proteomes" id="UP000019141"/>
    </source>
</evidence>
<evidence type="ECO:0000313" key="2">
    <source>
        <dbReference type="EMBL" id="ETW92328.1"/>
    </source>
</evidence>
<evidence type="ECO:0000259" key="1">
    <source>
        <dbReference type="Pfam" id="PF04377"/>
    </source>
</evidence>
<gene>
    <name evidence="2" type="ORF">ETSY1_44125</name>
</gene>
<dbReference type="EMBL" id="AZHW01001531">
    <property type="protein sequence ID" value="ETW92328.1"/>
    <property type="molecule type" value="Genomic_DNA"/>
</dbReference>
<keyword evidence="3" id="KW-1185">Reference proteome</keyword>
<dbReference type="InterPro" id="IPR007472">
    <property type="entry name" value="N-end_Aminoacyl_Trfase_C"/>
</dbReference>
<dbReference type="GO" id="GO:0004057">
    <property type="term" value="F:arginyl-tRNA--protein transferase activity"/>
    <property type="evidence" value="ECO:0007669"/>
    <property type="project" value="InterPro"/>
</dbReference>
<dbReference type="GO" id="GO:0005737">
    <property type="term" value="C:cytoplasm"/>
    <property type="evidence" value="ECO:0007669"/>
    <property type="project" value="TreeGrafter"/>
</dbReference>
<sequence length="126" mass="14653">VTGNLSYYENFVIGEWDFARELQYYDHGRLVGIALADVTPNALTSIYFYHHPTWRSKSPGVFSILQQVALAKQLGLTHQYLGYWVAGSRSMDYKAQYRPHEILMRYPEDHESPIWLDPEAEAPCRK</sequence>
<reference evidence="2 3" key="1">
    <citation type="journal article" date="2014" name="Nature">
        <title>An environmental bacterial taxon with a large and distinct metabolic repertoire.</title>
        <authorList>
            <person name="Wilson M.C."/>
            <person name="Mori T."/>
            <person name="Ruckert C."/>
            <person name="Uria A.R."/>
            <person name="Helf M.J."/>
            <person name="Takada K."/>
            <person name="Gernert C."/>
            <person name="Steffens U.A."/>
            <person name="Heycke N."/>
            <person name="Schmitt S."/>
            <person name="Rinke C."/>
            <person name="Helfrich E.J."/>
            <person name="Brachmann A.O."/>
            <person name="Gurgui C."/>
            <person name="Wakimoto T."/>
            <person name="Kracht M."/>
            <person name="Crusemann M."/>
            <person name="Hentschel U."/>
            <person name="Abe I."/>
            <person name="Matsunaga S."/>
            <person name="Kalinowski J."/>
            <person name="Takeyama H."/>
            <person name="Piel J."/>
        </authorList>
    </citation>
    <scope>NUCLEOTIDE SEQUENCE [LARGE SCALE GENOMIC DNA]</scope>
    <source>
        <strain evidence="3">TSY1</strain>
    </source>
</reference>
<dbReference type="InterPro" id="IPR016181">
    <property type="entry name" value="Acyl_CoA_acyltransferase"/>
</dbReference>
<dbReference type="SUPFAM" id="SSF55729">
    <property type="entry name" value="Acyl-CoA N-acyltransferases (Nat)"/>
    <property type="match status" value="1"/>
</dbReference>